<feature type="region of interest" description="Disordered" evidence="1">
    <location>
        <begin position="126"/>
        <end position="164"/>
    </location>
</feature>
<dbReference type="InterPro" id="IPR001633">
    <property type="entry name" value="EAL_dom"/>
</dbReference>
<gene>
    <name evidence="4" type="ORF">CHT98_10060</name>
</gene>
<dbReference type="Proteomes" id="UP000215367">
    <property type="component" value="Unassembled WGS sequence"/>
</dbReference>
<name>A0A235HGT7_AZOBR</name>
<dbReference type="SUPFAM" id="SSF141868">
    <property type="entry name" value="EAL domain-like"/>
    <property type="match status" value="1"/>
</dbReference>
<dbReference type="PANTHER" id="PTHR33121">
    <property type="entry name" value="CYCLIC DI-GMP PHOSPHODIESTERASE PDEF"/>
    <property type="match status" value="1"/>
</dbReference>
<comment type="caution">
    <text evidence="4">The sequence shown here is derived from an EMBL/GenBank/DDBJ whole genome shotgun (WGS) entry which is preliminary data.</text>
</comment>
<evidence type="ECO:0000313" key="5">
    <source>
        <dbReference type="Proteomes" id="UP000215367"/>
    </source>
</evidence>
<feature type="transmembrane region" description="Helical" evidence="2">
    <location>
        <begin position="12"/>
        <end position="32"/>
    </location>
</feature>
<feature type="compositionally biased region" description="Basic and acidic residues" evidence="1">
    <location>
        <begin position="126"/>
        <end position="136"/>
    </location>
</feature>
<feature type="transmembrane region" description="Helical" evidence="2">
    <location>
        <begin position="38"/>
        <end position="56"/>
    </location>
</feature>
<sequence>MAALSALIKAALIHGLAVAAAVLVALALPDLWPGTSPAVGWLGGGLVLLAGAVLDLHRRLARRERETLRRLETLQKSVDALAERLDQRIAPAAEAATPAATPAATHETVLQEVKLLQTLVARLGESRFSGEREPPRASRPARPVPRDAMPASQAPRSPDLRPAAFGEAPPMDDAAVLEAVRDALAADRIDIHLQPMVSLPQRKHRFFEVFSRVRAADGSLILPDRYLEIAEREGLIATIDNLLLVRCIQLIRETERRQHAIGFFSNMSAATLSDAEFMRQFLDLMARNQTLVPKLVFELSQQELRAGGAVTMGILSQLARIGFRFSMDRVTDLDIDVDALLRHEIRYLKLDCGLLLDPAMTLRIEDVRRRLDGTGIDLIAEKIETETQLDAILRSGIDFGQGYLFGEPRPARKPP</sequence>
<keyword evidence="2" id="KW-1133">Transmembrane helix</keyword>
<evidence type="ECO:0000259" key="3">
    <source>
        <dbReference type="PROSITE" id="PS50883"/>
    </source>
</evidence>
<dbReference type="RefSeq" id="WP_094303082.1">
    <property type="nucleotide sequence ID" value="NZ_NOWT01000007.1"/>
</dbReference>
<accession>A0A235HGT7</accession>
<dbReference type="PANTHER" id="PTHR33121:SF79">
    <property type="entry name" value="CYCLIC DI-GMP PHOSPHODIESTERASE PDED-RELATED"/>
    <property type="match status" value="1"/>
</dbReference>
<dbReference type="InterPro" id="IPR035919">
    <property type="entry name" value="EAL_sf"/>
</dbReference>
<dbReference type="InterPro" id="IPR050706">
    <property type="entry name" value="Cyclic-di-GMP_PDE-like"/>
</dbReference>
<dbReference type="SMART" id="SM00052">
    <property type="entry name" value="EAL"/>
    <property type="match status" value="1"/>
</dbReference>
<keyword evidence="2" id="KW-0812">Transmembrane</keyword>
<keyword evidence="2" id="KW-0472">Membrane</keyword>
<organism evidence="4 5">
    <name type="scientific">Azospirillum brasilense</name>
    <dbReference type="NCBI Taxonomy" id="192"/>
    <lineage>
        <taxon>Bacteria</taxon>
        <taxon>Pseudomonadati</taxon>
        <taxon>Pseudomonadota</taxon>
        <taxon>Alphaproteobacteria</taxon>
        <taxon>Rhodospirillales</taxon>
        <taxon>Azospirillaceae</taxon>
        <taxon>Azospirillum</taxon>
    </lineage>
</organism>
<dbReference type="PROSITE" id="PS50883">
    <property type="entry name" value="EAL"/>
    <property type="match status" value="1"/>
</dbReference>
<dbReference type="Pfam" id="PF00563">
    <property type="entry name" value="EAL"/>
    <property type="match status" value="1"/>
</dbReference>
<dbReference type="GO" id="GO:0071111">
    <property type="term" value="F:cyclic-guanylate-specific phosphodiesterase activity"/>
    <property type="evidence" value="ECO:0007669"/>
    <property type="project" value="InterPro"/>
</dbReference>
<dbReference type="Gene3D" id="3.20.20.450">
    <property type="entry name" value="EAL domain"/>
    <property type="match status" value="1"/>
</dbReference>
<dbReference type="EMBL" id="NOWT01000007">
    <property type="protein sequence ID" value="OYD84395.1"/>
    <property type="molecule type" value="Genomic_DNA"/>
</dbReference>
<dbReference type="CDD" id="cd01948">
    <property type="entry name" value="EAL"/>
    <property type="match status" value="1"/>
</dbReference>
<protein>
    <submittedName>
        <fullName evidence="4">Diguanylate phosphodiesterase</fullName>
    </submittedName>
</protein>
<dbReference type="AlphaFoldDB" id="A0A235HGT7"/>
<evidence type="ECO:0000256" key="2">
    <source>
        <dbReference type="SAM" id="Phobius"/>
    </source>
</evidence>
<feature type="domain" description="EAL" evidence="3">
    <location>
        <begin position="173"/>
        <end position="415"/>
    </location>
</feature>
<reference evidence="4 5" key="1">
    <citation type="submission" date="2017-07" db="EMBL/GenBank/DDBJ databases">
        <title>Whole genome sequence of Azospirillum brasilense 2A1, a potential biofertilizer strain.</title>
        <authorList>
            <person name="Fontana C.A."/>
            <person name="Toffoli L.M."/>
            <person name="Salazar S.M."/>
            <person name="Puglisi E."/>
            <person name="Pedraza R."/>
            <person name="Bassi D."/>
            <person name="Cocconcelli P.S."/>
        </authorList>
    </citation>
    <scope>NUCLEOTIDE SEQUENCE [LARGE SCALE GENOMIC DNA]</scope>
    <source>
        <strain evidence="4 5">2A1</strain>
    </source>
</reference>
<evidence type="ECO:0000256" key="1">
    <source>
        <dbReference type="SAM" id="MobiDB-lite"/>
    </source>
</evidence>
<proteinExistence type="predicted"/>
<evidence type="ECO:0000313" key="4">
    <source>
        <dbReference type="EMBL" id="OYD84395.1"/>
    </source>
</evidence>